<evidence type="ECO:0000313" key="2">
    <source>
        <dbReference type="Proteomes" id="UP001556220"/>
    </source>
</evidence>
<dbReference type="EMBL" id="JBFOHK010000004">
    <property type="protein sequence ID" value="MEW9572891.1"/>
    <property type="molecule type" value="Genomic_DNA"/>
</dbReference>
<protein>
    <submittedName>
        <fullName evidence="1">TonB-dependent receptor</fullName>
    </submittedName>
</protein>
<accession>A0ABV3QHG1</accession>
<dbReference type="Proteomes" id="UP001556220">
    <property type="component" value="Unassembled WGS sequence"/>
</dbReference>
<gene>
    <name evidence="1" type="ORF">ABQJ54_14125</name>
</gene>
<keyword evidence="1" id="KW-0675">Receptor</keyword>
<name>A0ABV3QHG1_9GAMM</name>
<reference evidence="1 2" key="1">
    <citation type="submission" date="2024-06" db="EMBL/GenBank/DDBJ databases">
        <authorList>
            <person name="Woo H."/>
        </authorList>
    </citation>
    <scope>NUCLEOTIDE SEQUENCE [LARGE SCALE GENOMIC DNA]</scope>
    <source>
        <strain evidence="1 2">Si-c</strain>
    </source>
</reference>
<keyword evidence="2" id="KW-1185">Reference proteome</keyword>
<dbReference type="RefSeq" id="WP_367854957.1">
    <property type="nucleotide sequence ID" value="NZ_JBFOHK010000004.1"/>
</dbReference>
<proteinExistence type="predicted"/>
<sequence>MLDHDIIPKTTIMTSVSGKTTNGFTYEGEYDHANVDRITWSATYRRDGLFFGMRHGRINELLGIPLEEVDDVVKDDIELTWMQSS</sequence>
<organism evidence="1 2">
    <name type="scientific">Rhodanobacter lycopersici</name>
    <dbReference type="NCBI Taxonomy" id="3162487"/>
    <lineage>
        <taxon>Bacteria</taxon>
        <taxon>Pseudomonadati</taxon>
        <taxon>Pseudomonadota</taxon>
        <taxon>Gammaproteobacteria</taxon>
        <taxon>Lysobacterales</taxon>
        <taxon>Rhodanobacteraceae</taxon>
        <taxon>Rhodanobacter</taxon>
    </lineage>
</organism>
<evidence type="ECO:0000313" key="1">
    <source>
        <dbReference type="EMBL" id="MEW9572891.1"/>
    </source>
</evidence>
<comment type="caution">
    <text evidence="1">The sequence shown here is derived from an EMBL/GenBank/DDBJ whole genome shotgun (WGS) entry which is preliminary data.</text>
</comment>